<accession>A0A0C9SM37</accession>
<dbReference type="Proteomes" id="UP000053647">
    <property type="component" value="Unassembled WGS sequence"/>
</dbReference>
<dbReference type="AlphaFoldDB" id="A0A0C9SM37"/>
<proteinExistence type="predicted"/>
<protein>
    <submittedName>
        <fullName evidence="2">Uncharacterized protein</fullName>
    </submittedName>
</protein>
<reference evidence="3" key="2">
    <citation type="submission" date="2015-01" db="EMBL/GenBank/DDBJ databases">
        <title>Evolutionary Origins and Diversification of the Mycorrhizal Mutualists.</title>
        <authorList>
            <consortium name="DOE Joint Genome Institute"/>
            <consortium name="Mycorrhizal Genomics Consortium"/>
            <person name="Kohler A."/>
            <person name="Kuo A."/>
            <person name="Nagy L.G."/>
            <person name="Floudas D."/>
            <person name="Copeland A."/>
            <person name="Barry K.W."/>
            <person name="Cichocki N."/>
            <person name="Veneault-Fourrey C."/>
            <person name="LaButti K."/>
            <person name="Lindquist E.A."/>
            <person name="Lipzen A."/>
            <person name="Lundell T."/>
            <person name="Morin E."/>
            <person name="Murat C."/>
            <person name="Riley R."/>
            <person name="Ohm R."/>
            <person name="Sun H."/>
            <person name="Tunlid A."/>
            <person name="Henrissat B."/>
            <person name="Grigoriev I.V."/>
            <person name="Hibbett D.S."/>
            <person name="Martin F."/>
        </authorList>
    </citation>
    <scope>NUCLEOTIDE SEQUENCE [LARGE SCALE GENOMIC DNA]</scope>
    <source>
        <strain evidence="3">ATCC 200175</strain>
    </source>
</reference>
<dbReference type="HOGENOM" id="CLU_2413905_0_0_1"/>
<evidence type="ECO:0000313" key="3">
    <source>
        <dbReference type="Proteomes" id="UP000053647"/>
    </source>
</evidence>
<name>A0A0C9SM37_PAXIN</name>
<evidence type="ECO:0000313" key="2">
    <source>
        <dbReference type="EMBL" id="KIJ05494.1"/>
    </source>
</evidence>
<keyword evidence="3" id="KW-1185">Reference proteome</keyword>
<feature type="compositionally biased region" description="Polar residues" evidence="1">
    <location>
        <begin position="67"/>
        <end position="81"/>
    </location>
</feature>
<gene>
    <name evidence="2" type="ORF">PAXINDRAFT_21261</name>
</gene>
<feature type="region of interest" description="Disordered" evidence="1">
    <location>
        <begin position="64"/>
        <end position="92"/>
    </location>
</feature>
<reference evidence="2 3" key="1">
    <citation type="submission" date="2014-06" db="EMBL/GenBank/DDBJ databases">
        <authorList>
            <consortium name="DOE Joint Genome Institute"/>
            <person name="Kuo A."/>
            <person name="Kohler A."/>
            <person name="Nagy L.G."/>
            <person name="Floudas D."/>
            <person name="Copeland A."/>
            <person name="Barry K.W."/>
            <person name="Cichocki N."/>
            <person name="Veneault-Fourrey C."/>
            <person name="LaButti K."/>
            <person name="Lindquist E.A."/>
            <person name="Lipzen A."/>
            <person name="Lundell T."/>
            <person name="Morin E."/>
            <person name="Murat C."/>
            <person name="Sun H."/>
            <person name="Tunlid A."/>
            <person name="Henrissat B."/>
            <person name="Grigoriev I.V."/>
            <person name="Hibbett D.S."/>
            <person name="Martin F."/>
            <person name="Nordberg H.P."/>
            <person name="Cantor M.N."/>
            <person name="Hua S.X."/>
        </authorList>
    </citation>
    <scope>NUCLEOTIDE SEQUENCE [LARGE SCALE GENOMIC DNA]</scope>
    <source>
        <strain evidence="2 3">ATCC 200175</strain>
    </source>
</reference>
<organism evidence="2 3">
    <name type="scientific">Paxillus involutus ATCC 200175</name>
    <dbReference type="NCBI Taxonomy" id="664439"/>
    <lineage>
        <taxon>Eukaryota</taxon>
        <taxon>Fungi</taxon>
        <taxon>Dikarya</taxon>
        <taxon>Basidiomycota</taxon>
        <taxon>Agaricomycotina</taxon>
        <taxon>Agaricomycetes</taxon>
        <taxon>Agaricomycetidae</taxon>
        <taxon>Boletales</taxon>
        <taxon>Paxilineae</taxon>
        <taxon>Paxillaceae</taxon>
        <taxon>Paxillus</taxon>
    </lineage>
</organism>
<evidence type="ECO:0000256" key="1">
    <source>
        <dbReference type="SAM" id="MobiDB-lite"/>
    </source>
</evidence>
<sequence length="92" mass="10049">MDATDRVSPANRISLPHSPHTPGHAFWASIHSSCAPITSENLLRYDLEVVQLIIRLKASRNLFLPTKKSNTPSADNQSSGPPESISDDGTQR</sequence>
<dbReference type="EMBL" id="KN820940">
    <property type="protein sequence ID" value="KIJ05494.1"/>
    <property type="molecule type" value="Genomic_DNA"/>
</dbReference>